<dbReference type="RefSeq" id="WP_320296381.1">
    <property type="nucleotide sequence ID" value="NZ_JAVIIU010000006.1"/>
</dbReference>
<evidence type="ECO:0000256" key="9">
    <source>
        <dbReference type="ARBA" id="ARBA00023264"/>
    </source>
</evidence>
<name>A0ABU4YDN0_9HYPH</name>
<evidence type="ECO:0000256" key="11">
    <source>
        <dbReference type="HAMAP-Rule" id="MF_00664"/>
    </source>
</evidence>
<evidence type="ECO:0000256" key="3">
    <source>
        <dbReference type="ARBA" id="ARBA00022793"/>
    </source>
</evidence>
<keyword evidence="2 11" id="KW-0444">Lipid biosynthesis</keyword>
<accession>A0ABU4YDN0</accession>
<evidence type="ECO:0000256" key="8">
    <source>
        <dbReference type="ARBA" id="ARBA00023239"/>
    </source>
</evidence>
<dbReference type="NCBIfam" id="NF003679">
    <property type="entry name" value="PRK05305.1-3"/>
    <property type="match status" value="1"/>
</dbReference>
<keyword evidence="14" id="KW-1185">Reference proteome</keyword>
<evidence type="ECO:0000256" key="1">
    <source>
        <dbReference type="ARBA" id="ARBA00022475"/>
    </source>
</evidence>
<dbReference type="NCBIfam" id="NF003677">
    <property type="entry name" value="PRK05305.1-1"/>
    <property type="match status" value="1"/>
</dbReference>
<dbReference type="PANTHER" id="PTHR35809:SF1">
    <property type="entry name" value="ARCHAETIDYLSERINE DECARBOXYLASE PROENZYME-RELATED"/>
    <property type="match status" value="1"/>
</dbReference>
<keyword evidence="8 11" id="KW-0456">Lyase</keyword>
<dbReference type="EC" id="4.1.1.65" evidence="11"/>
<feature type="transmembrane region" description="Helical" evidence="12">
    <location>
        <begin position="93"/>
        <end position="126"/>
    </location>
</feature>
<dbReference type="Pfam" id="PF02666">
    <property type="entry name" value="PS_Dcarbxylase"/>
    <property type="match status" value="1"/>
</dbReference>
<evidence type="ECO:0000256" key="6">
    <source>
        <dbReference type="ARBA" id="ARBA00023145"/>
    </source>
</evidence>
<comment type="caution">
    <text evidence="13">The sequence shown here is derived from an EMBL/GenBank/DDBJ whole genome shotgun (WGS) entry which is preliminary data.</text>
</comment>
<organism evidence="13 14">
    <name type="scientific">Mesorhizobium humile</name>
    <dbReference type="NCBI Taxonomy" id="3072313"/>
    <lineage>
        <taxon>Bacteria</taxon>
        <taxon>Pseudomonadati</taxon>
        <taxon>Pseudomonadota</taxon>
        <taxon>Alphaproteobacteria</taxon>
        <taxon>Hyphomicrobiales</taxon>
        <taxon>Phyllobacteriaceae</taxon>
        <taxon>Mesorhizobium</taxon>
    </lineage>
</organism>
<keyword evidence="12" id="KW-1133">Transmembrane helix</keyword>
<feature type="chain" id="PRO_5044913959" description="Phosphatidylserine decarboxylase alpha chain" evidence="11">
    <location>
        <begin position="262"/>
        <end position="304"/>
    </location>
</feature>
<evidence type="ECO:0000256" key="2">
    <source>
        <dbReference type="ARBA" id="ARBA00022516"/>
    </source>
</evidence>
<keyword evidence="5 11" id="KW-0472">Membrane</keyword>
<dbReference type="NCBIfam" id="NF003685">
    <property type="entry name" value="PRK05305.2-5"/>
    <property type="match status" value="1"/>
</dbReference>
<feature type="chain" id="PRO_5044913958" description="Phosphatidylserine decarboxylase beta chain" evidence="11">
    <location>
        <begin position="1"/>
        <end position="261"/>
    </location>
</feature>
<keyword evidence="12" id="KW-0812">Transmembrane</keyword>
<comment type="pathway">
    <text evidence="11">Phospholipid metabolism; phosphatidylethanolamine biosynthesis; phosphatidylethanolamine from CDP-diacylglycerol: step 2/2.</text>
</comment>
<dbReference type="GO" id="GO:0004609">
    <property type="term" value="F:phosphatidylserine decarboxylase activity"/>
    <property type="evidence" value="ECO:0007669"/>
    <property type="project" value="UniProtKB-EC"/>
</dbReference>
<evidence type="ECO:0000256" key="5">
    <source>
        <dbReference type="ARBA" id="ARBA00023136"/>
    </source>
</evidence>
<comment type="subcellular location">
    <subcellularLocation>
        <location evidence="11">Cell membrane</location>
        <topology evidence="11">Peripheral membrane protein</topology>
    </subcellularLocation>
</comment>
<comment type="subunit">
    <text evidence="11">Heterodimer of a large membrane-associated beta subunit and a small pyruvoyl-containing alpha subunit.</text>
</comment>
<evidence type="ECO:0000313" key="14">
    <source>
        <dbReference type="Proteomes" id="UP001280156"/>
    </source>
</evidence>
<feature type="site" description="Cleavage (non-hydrolytic); by autocatalysis" evidence="11">
    <location>
        <begin position="261"/>
        <end position="262"/>
    </location>
</feature>
<keyword evidence="10 11" id="KW-0670">Pyruvate</keyword>
<dbReference type="HAMAP" id="MF_00664">
    <property type="entry name" value="PS_decarb_PSD_A"/>
    <property type="match status" value="1"/>
</dbReference>
<dbReference type="InterPro" id="IPR033175">
    <property type="entry name" value="PSD-A"/>
</dbReference>
<comment type="function">
    <text evidence="11">Catalyzes the formation of phosphatidylethanolamine (PtdEtn) from phosphatidylserine (PtdSer).</text>
</comment>
<sequence length="304" mass="32309">MAVYSCVARITKSSPRPRCLNSARTLIAQLPPGNYLPAFAVSVPRLSPIVALRGGGLSAIEAQPETGTAPSLMTLLDSVKNSFVPIHREGYPFIAAFAAATLFLGYFSSILFWIGLILTAWCVYFYRDPERVTPVDDRLVVSPADGVISAVGPAVPPSELGLGSGEMTRISVFMNVFSCHINRAPVRGRITRIEHKPGKFLNAELDKASAENERNGLVIDSPNGTIAAVQIAGFVARRIVCWAEAEGSIAIGERFGLIRFGSRVDVFLPSGAVPRVAVGQTAVGGETVLAEFGGTAVTPLVRIS</sequence>
<dbReference type="PANTHER" id="PTHR35809">
    <property type="entry name" value="ARCHAETIDYLSERINE DECARBOXYLASE PROENZYME-RELATED"/>
    <property type="match status" value="1"/>
</dbReference>
<keyword evidence="7 11" id="KW-0594">Phospholipid biosynthesis</keyword>
<comment type="similarity">
    <text evidence="11">Belongs to the phosphatidylserine decarboxylase family. PSD-A subfamily.</text>
</comment>
<protein>
    <recommendedName>
        <fullName evidence="11">Phosphatidylserine decarboxylase proenzyme</fullName>
        <ecNumber evidence="11">4.1.1.65</ecNumber>
    </recommendedName>
    <component>
        <recommendedName>
            <fullName evidence="11">Phosphatidylserine decarboxylase alpha chain</fullName>
        </recommendedName>
    </component>
    <component>
        <recommendedName>
            <fullName evidence="11">Phosphatidylserine decarboxylase beta chain</fullName>
        </recommendedName>
    </component>
</protein>
<keyword evidence="9 11" id="KW-1208">Phospholipid metabolism</keyword>
<reference evidence="13 14" key="1">
    <citation type="submission" date="2023-08" db="EMBL/GenBank/DDBJ databases">
        <title>Implementing the SeqCode for naming new Mesorhizobium species isolated from Vachellia karroo root nodules.</title>
        <authorList>
            <person name="Van Lill M."/>
        </authorList>
    </citation>
    <scope>NUCLEOTIDE SEQUENCE [LARGE SCALE GENOMIC DNA]</scope>
    <source>
        <strain evidence="13 14">VK2B</strain>
    </source>
</reference>
<keyword evidence="3 11" id="KW-0210">Decarboxylase</keyword>
<keyword evidence="1 11" id="KW-1003">Cell membrane</keyword>
<evidence type="ECO:0000256" key="10">
    <source>
        <dbReference type="ARBA" id="ARBA00023317"/>
    </source>
</evidence>
<comment type="cofactor">
    <cofactor evidence="11">
        <name>pyruvate</name>
        <dbReference type="ChEBI" id="CHEBI:15361"/>
    </cofactor>
    <text evidence="11">Binds 1 pyruvoyl group covalently per subunit.</text>
</comment>
<evidence type="ECO:0000256" key="12">
    <source>
        <dbReference type="SAM" id="Phobius"/>
    </source>
</evidence>
<feature type="modified residue" description="Pyruvic acid (Ser); by autocatalysis" evidence="11">
    <location>
        <position position="262"/>
    </location>
</feature>
<evidence type="ECO:0000313" key="13">
    <source>
        <dbReference type="EMBL" id="MDX8485051.1"/>
    </source>
</evidence>
<gene>
    <name evidence="11" type="primary">psd</name>
    <name evidence="13" type="ORF">RFM52_07600</name>
</gene>
<keyword evidence="4 11" id="KW-0443">Lipid metabolism</keyword>
<evidence type="ECO:0000256" key="4">
    <source>
        <dbReference type="ARBA" id="ARBA00023098"/>
    </source>
</evidence>
<dbReference type="Proteomes" id="UP001280156">
    <property type="component" value="Unassembled WGS sequence"/>
</dbReference>
<comment type="PTM">
    <text evidence="11">Is synthesized initially as an inactive proenzyme. Formation of the active enzyme involves a self-maturation process in which the active site pyruvoyl group is generated from an internal serine residue via an autocatalytic post-translational modification. Two non-identical subunits are generated from the proenzyme in this reaction, and the pyruvate is formed at the N-terminus of the alpha chain, which is derived from the carboxyl end of the proenzyme. The post-translation cleavage follows an unusual pathway, termed non-hydrolytic serinolysis, in which the side chain hydroxyl group of the serine supplies its oxygen atom to form the C-terminus of the beta chain, while the remainder of the serine residue undergoes an oxidative deamination to produce ammonia and the pyruvoyl prosthetic group on the alpha chain.</text>
</comment>
<evidence type="ECO:0000256" key="7">
    <source>
        <dbReference type="ARBA" id="ARBA00023209"/>
    </source>
</evidence>
<dbReference type="NCBIfam" id="NF003678">
    <property type="entry name" value="PRK05305.1-2"/>
    <property type="match status" value="1"/>
</dbReference>
<dbReference type="InterPro" id="IPR003817">
    <property type="entry name" value="PS_Dcarbxylase"/>
</dbReference>
<dbReference type="EMBL" id="JAVIIV010000004">
    <property type="protein sequence ID" value="MDX8485051.1"/>
    <property type="molecule type" value="Genomic_DNA"/>
</dbReference>
<feature type="active site" description="Schiff-base intermediate with substrate; via pyruvic acid" evidence="11">
    <location>
        <position position="262"/>
    </location>
</feature>
<comment type="catalytic activity">
    <reaction evidence="11">
        <text>a 1,2-diacyl-sn-glycero-3-phospho-L-serine + H(+) = a 1,2-diacyl-sn-glycero-3-phosphoethanolamine + CO2</text>
        <dbReference type="Rhea" id="RHEA:20828"/>
        <dbReference type="ChEBI" id="CHEBI:15378"/>
        <dbReference type="ChEBI" id="CHEBI:16526"/>
        <dbReference type="ChEBI" id="CHEBI:57262"/>
        <dbReference type="ChEBI" id="CHEBI:64612"/>
        <dbReference type="EC" id="4.1.1.65"/>
    </reaction>
</comment>
<proteinExistence type="inferred from homology"/>
<keyword evidence="6 11" id="KW-0865">Zymogen</keyword>